<organism evidence="2 3">
    <name type="scientific">Actinophytocola algeriensis</name>
    <dbReference type="NCBI Taxonomy" id="1768010"/>
    <lineage>
        <taxon>Bacteria</taxon>
        <taxon>Bacillati</taxon>
        <taxon>Actinomycetota</taxon>
        <taxon>Actinomycetes</taxon>
        <taxon>Pseudonocardiales</taxon>
        <taxon>Pseudonocardiaceae</taxon>
    </lineage>
</organism>
<keyword evidence="1" id="KW-0732">Signal</keyword>
<evidence type="ECO:0000313" key="3">
    <source>
        <dbReference type="Proteomes" id="UP000520767"/>
    </source>
</evidence>
<evidence type="ECO:0000256" key="1">
    <source>
        <dbReference type="SAM" id="SignalP"/>
    </source>
</evidence>
<reference evidence="2 3" key="1">
    <citation type="submission" date="2020-08" db="EMBL/GenBank/DDBJ databases">
        <title>Genomic Encyclopedia of Type Strains, Phase III (KMG-III): the genomes of soil and plant-associated and newly described type strains.</title>
        <authorList>
            <person name="Whitman W."/>
        </authorList>
    </citation>
    <scope>NUCLEOTIDE SEQUENCE [LARGE SCALE GENOMIC DNA]</scope>
    <source>
        <strain evidence="2 3">CECT 8960</strain>
    </source>
</reference>
<keyword evidence="3" id="KW-1185">Reference proteome</keyword>
<protein>
    <recommendedName>
        <fullName evidence="4">Secreted protein</fullName>
    </recommendedName>
</protein>
<sequence length="157" mass="16728">MTLMHRRYRLAAVLFAATMLIGVSGVVAASPASAETAGTCSGSITKRKPLVVGGTEIAEIIVYYKSGLGGNNTACMYHRGPTYGVTTDSMVQLGECYANDCTYAFDGGQFMRDSGHYAKFAGPVRRTSTDGNCVVAEARITWRGQTHIWSTGRVGCP</sequence>
<dbReference type="Proteomes" id="UP000520767">
    <property type="component" value="Unassembled WGS sequence"/>
</dbReference>
<comment type="caution">
    <text evidence="2">The sequence shown here is derived from an EMBL/GenBank/DDBJ whole genome shotgun (WGS) entry which is preliminary data.</text>
</comment>
<dbReference type="AlphaFoldDB" id="A0A7W7QFD7"/>
<dbReference type="RefSeq" id="WP_184816621.1">
    <property type="nucleotide sequence ID" value="NZ_JACHJQ010000015.1"/>
</dbReference>
<name>A0A7W7QFD7_9PSEU</name>
<gene>
    <name evidence="2" type="ORF">FHR82_008907</name>
</gene>
<feature type="chain" id="PRO_5030897234" description="Secreted protein" evidence="1">
    <location>
        <begin position="29"/>
        <end position="157"/>
    </location>
</feature>
<accession>A0A7W7QFD7</accession>
<feature type="signal peptide" evidence="1">
    <location>
        <begin position="1"/>
        <end position="28"/>
    </location>
</feature>
<proteinExistence type="predicted"/>
<evidence type="ECO:0000313" key="2">
    <source>
        <dbReference type="EMBL" id="MBB4912635.1"/>
    </source>
</evidence>
<evidence type="ECO:0008006" key="4">
    <source>
        <dbReference type="Google" id="ProtNLM"/>
    </source>
</evidence>
<dbReference type="EMBL" id="JACHJQ010000015">
    <property type="protein sequence ID" value="MBB4912635.1"/>
    <property type="molecule type" value="Genomic_DNA"/>
</dbReference>